<reference evidence="4 5" key="1">
    <citation type="journal article" date="2011" name="Int. J. Syst. Evol. Microbiol.">
        <title>Allobacillus halotolerans gen. nov., sp. nov. isolated from shrimp paste.</title>
        <authorList>
            <person name="Sheu S.Y."/>
            <person name="Arun A.B."/>
            <person name="Jiang S.R."/>
            <person name="Young C.C."/>
            <person name="Chen W.M."/>
        </authorList>
    </citation>
    <scope>NUCLEOTIDE SEQUENCE [LARGE SCALE GENOMIC DNA]</scope>
    <source>
        <strain evidence="4 5">LMG 24826</strain>
    </source>
</reference>
<comment type="caution">
    <text evidence="4">The sequence shown here is derived from an EMBL/GenBank/DDBJ whole genome shotgun (WGS) entry which is preliminary data.</text>
</comment>
<gene>
    <name evidence="3" type="primary">scpA</name>
    <name evidence="4" type="ORF">KQ486_00840</name>
</gene>
<evidence type="ECO:0000256" key="3">
    <source>
        <dbReference type="HAMAP-Rule" id="MF_01805"/>
    </source>
</evidence>
<sequence>MHLSNNHTYQVKFDTFEGPLDLLLHLVNQYEIDIYEVPLKDVADQYMNYIRTMQELQLDIASEYLVMAATLLAIKSQMLLPKQEVEMEDEYEEDLRDELIAKLIEYRKFKEAAAGLKEREQEHFRTHMRPATDLSVYQSEIKVERSNELDIVDLTQAFQKVLRRKQLLAPMETTVQRQEISIEKRMDEVLNALNDHHGKKSFDELFSYQKRAEVVATFLAILELMKSMQVTCIQNQNFDSITVQLTGEIQWS</sequence>
<comment type="subunit">
    <text evidence="3">Component of a cohesin-like complex composed of ScpA, ScpB and the Smc homodimer, in which ScpA and ScpB bind to the head domain of Smc. The presence of the three proteins is required for the association of the complex with DNA.</text>
</comment>
<dbReference type="PANTHER" id="PTHR33969:SF2">
    <property type="entry name" value="SEGREGATION AND CONDENSATION PROTEIN A"/>
    <property type="match status" value="1"/>
</dbReference>
<keyword evidence="3" id="KW-0131">Cell cycle</keyword>
<comment type="function">
    <text evidence="3">Participates in chromosomal partition during cell division. May act via the formation of a condensin-like complex containing Smc and ScpB that pull DNA away from mid-cell into both cell halves.</text>
</comment>
<dbReference type="EMBL" id="JAHLZF010000001">
    <property type="protein sequence ID" value="MBU6079558.1"/>
    <property type="molecule type" value="Genomic_DNA"/>
</dbReference>
<dbReference type="InterPro" id="IPR003768">
    <property type="entry name" value="ScpA"/>
</dbReference>
<dbReference type="Pfam" id="PF02616">
    <property type="entry name" value="SMC_ScpA"/>
    <property type="match status" value="1"/>
</dbReference>
<evidence type="ECO:0000313" key="5">
    <source>
        <dbReference type="Proteomes" id="UP000812672"/>
    </source>
</evidence>
<evidence type="ECO:0000313" key="4">
    <source>
        <dbReference type="EMBL" id="MBU6079558.1"/>
    </source>
</evidence>
<dbReference type="PANTHER" id="PTHR33969">
    <property type="entry name" value="SEGREGATION AND CONDENSATION PROTEIN A"/>
    <property type="match status" value="1"/>
</dbReference>
<dbReference type="NCBIfam" id="NF000995">
    <property type="entry name" value="PRK00104.1-4"/>
    <property type="match status" value="1"/>
</dbReference>
<protein>
    <recommendedName>
        <fullName evidence="2 3">Segregation and condensation protein A</fullName>
    </recommendedName>
</protein>
<proteinExistence type="inferred from homology"/>
<keyword evidence="3" id="KW-0963">Cytoplasm</keyword>
<keyword evidence="5" id="KW-1185">Reference proteome</keyword>
<name>A0ABS6GK25_9BACI</name>
<evidence type="ECO:0000256" key="1">
    <source>
        <dbReference type="ARBA" id="ARBA00022829"/>
    </source>
</evidence>
<comment type="similarity">
    <text evidence="3">Belongs to the ScpA family.</text>
</comment>
<keyword evidence="3" id="KW-0132">Cell division</keyword>
<evidence type="ECO:0000256" key="2">
    <source>
        <dbReference type="ARBA" id="ARBA00044777"/>
    </source>
</evidence>
<organism evidence="4 5">
    <name type="scientific">Allobacillus halotolerans</name>
    <dbReference type="NCBI Taxonomy" id="570278"/>
    <lineage>
        <taxon>Bacteria</taxon>
        <taxon>Bacillati</taxon>
        <taxon>Bacillota</taxon>
        <taxon>Bacilli</taxon>
        <taxon>Bacillales</taxon>
        <taxon>Bacillaceae</taxon>
        <taxon>Allobacillus</taxon>
    </lineage>
</organism>
<accession>A0ABS6GK25</accession>
<dbReference type="HAMAP" id="MF_01805">
    <property type="entry name" value="ScpA"/>
    <property type="match status" value="1"/>
</dbReference>
<keyword evidence="1 3" id="KW-0159">Chromosome partition</keyword>
<comment type="subcellular location">
    <subcellularLocation>
        <location evidence="3">Cytoplasm</location>
    </subcellularLocation>
    <text evidence="3">Associated with two foci at the outer edges of the nucleoid region in young cells, and at four foci within both cell halves in older cells.</text>
</comment>
<dbReference type="Proteomes" id="UP000812672">
    <property type="component" value="Unassembled WGS sequence"/>
</dbReference>